<evidence type="ECO:0000256" key="1">
    <source>
        <dbReference type="ARBA" id="ARBA00004613"/>
    </source>
</evidence>
<dbReference type="InterPro" id="IPR013783">
    <property type="entry name" value="Ig-like_fold"/>
</dbReference>
<dbReference type="Gene3D" id="2.60.40.10">
    <property type="entry name" value="Immunoglobulins"/>
    <property type="match status" value="1"/>
</dbReference>
<dbReference type="Proteomes" id="UP000184526">
    <property type="component" value="Unassembled WGS sequence"/>
</dbReference>
<dbReference type="InterPro" id="IPR051172">
    <property type="entry name" value="Chlamydia_OmcB"/>
</dbReference>
<keyword evidence="3" id="KW-0732">Signal</keyword>
<dbReference type="AlphaFoldDB" id="A0A1M5UWB7"/>
<dbReference type="GO" id="GO:0005576">
    <property type="term" value="C:extracellular region"/>
    <property type="evidence" value="ECO:0007669"/>
    <property type="project" value="UniProtKB-SubCell"/>
</dbReference>
<dbReference type="PANTHER" id="PTHR34819">
    <property type="entry name" value="LARGE CYSTEINE-RICH PERIPLASMIC PROTEIN OMCB"/>
    <property type="match status" value="1"/>
</dbReference>
<feature type="region of interest" description="Disordered" evidence="4">
    <location>
        <begin position="591"/>
        <end position="616"/>
    </location>
</feature>
<dbReference type="OrthoDB" id="2082444at2"/>
<sequence length="1061" mass="111791">MPNESNNTGLSVSSISKTVDKTKVGLNENFNYTITSSFSGIVGSLGSAKVEDFIPSNINYTLPPVTPPIQSITQTPQAGGTLLTFTLNPNEAFGQIVNINVGASFNPSTAYNSTFTNTSHLYINGALDSSSSAPPVTYINKADFHLQKQLYSPFTQNPSPGNSVVYSLNLKNLLQGEGGNGIAGSSINNVTITDKLPSWLTVDSSFLPVGQDASPYDSGNPQYNGLKGTVDAANNSISFTLPKYNGTDYIIYFKAKVNADAKPGTILNNTANWNVNGENKTPASNSATIASPKAQANAGKTGPLYASPGDQIIYQLLPTNVGNTDLNNVSLVDNIPDGFTPSSVTTGAYTLTTANIPVGGTVKLEYSTDGGTNYTTLGTYSGDSSTKVTLPTLPVGEKYTQIKWLISNLPSAMNTSNGPTVSGTVDSNYAKPTITNTATVTYNTESGPVTGPAGSATTNISNKSIGSLVKSVDKSSASPGDDLNYTLSATAQSTITGPILADLLPAGVSFVSMTGSLFHNGATGESDYNPPITVTTLKNYNNTGRTLVRFTFPKDFKAPQNSTIGVYFTAKIDSSTSGNLSNRGVFGNATGTVEPPAGTPPTIDNNDLLGNGITSQPVVESNPTSTQVAGINSLSCNKYVKGALDTIYTTYPESGKTTNGGSLEYKIVIKNSTPFNSKNIELIDILPHVGDTGVIVNQARESHFPVYPKGVIKAILSPADPNDPNPDLEIQYSTNYDPIRFSAQEKTGESVGTGTWTSIAPSPPTKIAALKLTSPTTILKSGQSIIISIPAMVPPGVKPGDIAWNSFAYRNSLYNPNTSSYEPQLPAEPIKVGIKVEEPSPTDAEIGDYVWDDINHNGLQDSDESGINGAKVNLLNSAGQVVATTYTTTNPSTDKSGYYLFSGLKPGTYHVQFIKPDGYDFTTPNVGTDDSKNSCANPSTGMSGTITLTAGAKYLNANAGLYKPTTPPEPPTPPEHCSQSVIDLIESIALEETALSHIINAEGEKIQQMLKLNPTKQDLLNVNASVKQTIDAITKLELVLFQKLATAKKLCASKVTEDTAK</sequence>
<dbReference type="STRING" id="1121306.SAMN02745196_00968"/>
<comment type="subcellular location">
    <subcellularLocation>
        <location evidence="1">Secreted</location>
    </subcellularLocation>
</comment>
<dbReference type="InterPro" id="IPR058705">
    <property type="entry name" value="A_ENA"/>
</dbReference>
<dbReference type="SUPFAM" id="SSF117074">
    <property type="entry name" value="Hypothetical protein PA1324"/>
    <property type="match status" value="1"/>
</dbReference>
<dbReference type="Pfam" id="PF17210">
    <property type="entry name" value="SdrD_B"/>
    <property type="match status" value="1"/>
</dbReference>
<dbReference type="NCBIfam" id="TIGR01451">
    <property type="entry name" value="B_ant_repeat"/>
    <property type="match status" value="2"/>
</dbReference>
<feature type="domain" description="SD-repeat containing protein B" evidence="5">
    <location>
        <begin position="844"/>
        <end position="961"/>
    </location>
</feature>
<accession>A0A1M5UWB7</accession>
<evidence type="ECO:0000256" key="4">
    <source>
        <dbReference type="SAM" id="MobiDB-lite"/>
    </source>
</evidence>
<reference evidence="6 7" key="1">
    <citation type="submission" date="2016-11" db="EMBL/GenBank/DDBJ databases">
        <authorList>
            <person name="Jaros S."/>
            <person name="Januszkiewicz K."/>
            <person name="Wedrychowicz H."/>
        </authorList>
    </citation>
    <scope>NUCLEOTIDE SEQUENCE [LARGE SCALE GENOMIC DNA]</scope>
    <source>
        <strain evidence="6 7">DSM 3089</strain>
    </source>
</reference>
<dbReference type="Pfam" id="PF26595">
    <property type="entry name" value="A_ENA"/>
    <property type="match status" value="1"/>
</dbReference>
<evidence type="ECO:0000256" key="2">
    <source>
        <dbReference type="ARBA" id="ARBA00022525"/>
    </source>
</evidence>
<evidence type="ECO:0000259" key="5">
    <source>
        <dbReference type="Pfam" id="PF17210"/>
    </source>
</evidence>
<dbReference type="InterPro" id="IPR047589">
    <property type="entry name" value="DUF11_rpt"/>
</dbReference>
<keyword evidence="7" id="KW-1185">Reference proteome</keyword>
<dbReference type="EMBL" id="FQXP01000004">
    <property type="protein sequence ID" value="SHH67210.1"/>
    <property type="molecule type" value="Genomic_DNA"/>
</dbReference>
<name>A0A1M5UWB7_9CLOT</name>
<evidence type="ECO:0000313" key="6">
    <source>
        <dbReference type="EMBL" id="SHH67210.1"/>
    </source>
</evidence>
<organism evidence="6 7">
    <name type="scientific">Clostridium collagenovorans DSM 3089</name>
    <dbReference type="NCBI Taxonomy" id="1121306"/>
    <lineage>
        <taxon>Bacteria</taxon>
        <taxon>Bacillati</taxon>
        <taxon>Bacillota</taxon>
        <taxon>Clostridia</taxon>
        <taxon>Eubacteriales</taxon>
        <taxon>Clostridiaceae</taxon>
        <taxon>Clostridium</taxon>
    </lineage>
</organism>
<keyword evidence="2" id="KW-0964">Secreted</keyword>
<dbReference type="InterPro" id="IPR033764">
    <property type="entry name" value="Sdr_B"/>
</dbReference>
<gene>
    <name evidence="6" type="ORF">SAMN02745196_00968</name>
</gene>
<protein>
    <submittedName>
        <fullName evidence="6">Conserved repeat domain-containing protein/fimbrial isopeptide formation D2 domain-containing protein</fullName>
    </submittedName>
</protein>
<evidence type="ECO:0000256" key="3">
    <source>
        <dbReference type="ARBA" id="ARBA00022729"/>
    </source>
</evidence>
<dbReference type="Gene3D" id="2.60.40.740">
    <property type="match status" value="2"/>
</dbReference>
<evidence type="ECO:0000313" key="7">
    <source>
        <dbReference type="Proteomes" id="UP000184526"/>
    </source>
</evidence>
<feature type="region of interest" description="Disordered" evidence="4">
    <location>
        <begin position="277"/>
        <end position="302"/>
    </location>
</feature>
<proteinExistence type="predicted"/>
<feature type="compositionally biased region" description="Polar residues" evidence="4">
    <location>
        <begin position="277"/>
        <end position="289"/>
    </location>
</feature>
<dbReference type="RefSeq" id="WP_072830661.1">
    <property type="nucleotide sequence ID" value="NZ_FQXP01000004.1"/>
</dbReference>